<feature type="region of interest" description="Disordered" evidence="6">
    <location>
        <begin position="1"/>
        <end position="27"/>
    </location>
</feature>
<gene>
    <name evidence="7" type="ORF">Bca52824_013173</name>
</gene>
<reference evidence="7 8" key="1">
    <citation type="submission" date="2020-02" db="EMBL/GenBank/DDBJ databases">
        <authorList>
            <person name="Ma Q."/>
            <person name="Huang Y."/>
            <person name="Song X."/>
            <person name="Pei D."/>
        </authorList>
    </citation>
    <scope>NUCLEOTIDE SEQUENCE [LARGE SCALE GENOMIC DNA]</scope>
    <source>
        <strain evidence="7">Sxm20200214</strain>
        <tissue evidence="7">Leaf</tissue>
    </source>
</reference>
<keyword evidence="4" id="KW-0698">rRNA processing</keyword>
<feature type="compositionally biased region" description="Polar residues" evidence="6">
    <location>
        <begin position="1"/>
        <end position="10"/>
    </location>
</feature>
<evidence type="ECO:0000313" key="8">
    <source>
        <dbReference type="Proteomes" id="UP000886595"/>
    </source>
</evidence>
<comment type="subcellular location">
    <subcellularLocation>
        <location evidence="1">Nucleus</location>
        <location evidence="1">Nucleolus</location>
    </subcellularLocation>
</comment>
<dbReference type="PANTHER" id="PTHR21738">
    <property type="entry name" value="RIBOSOMAL RNA PROCESSING PROTEIN 36 HOMOLOG"/>
    <property type="match status" value="1"/>
</dbReference>
<keyword evidence="8" id="KW-1185">Reference proteome</keyword>
<evidence type="ECO:0000256" key="3">
    <source>
        <dbReference type="ARBA" id="ARBA00022517"/>
    </source>
</evidence>
<evidence type="ECO:0000313" key="7">
    <source>
        <dbReference type="EMBL" id="KAG2319960.1"/>
    </source>
</evidence>
<dbReference type="PANTHER" id="PTHR21738:SF0">
    <property type="entry name" value="RIBOSOMAL RNA PROCESSING PROTEIN 36 HOMOLOG"/>
    <property type="match status" value="1"/>
</dbReference>
<name>A0A8X8B286_BRACI</name>
<evidence type="ECO:0000256" key="1">
    <source>
        <dbReference type="ARBA" id="ARBA00004604"/>
    </source>
</evidence>
<dbReference type="EMBL" id="JAAMPC010000003">
    <property type="protein sequence ID" value="KAG2319960.1"/>
    <property type="molecule type" value="Genomic_DNA"/>
</dbReference>
<proteinExistence type="inferred from homology"/>
<accession>A0A8X8B286</accession>
<feature type="compositionally biased region" description="Basic and acidic residues" evidence="6">
    <location>
        <begin position="72"/>
        <end position="89"/>
    </location>
</feature>
<organism evidence="7 8">
    <name type="scientific">Brassica carinata</name>
    <name type="common">Ethiopian mustard</name>
    <name type="synonym">Abyssinian cabbage</name>
    <dbReference type="NCBI Taxonomy" id="52824"/>
    <lineage>
        <taxon>Eukaryota</taxon>
        <taxon>Viridiplantae</taxon>
        <taxon>Streptophyta</taxon>
        <taxon>Embryophyta</taxon>
        <taxon>Tracheophyta</taxon>
        <taxon>Spermatophyta</taxon>
        <taxon>Magnoliopsida</taxon>
        <taxon>eudicotyledons</taxon>
        <taxon>Gunneridae</taxon>
        <taxon>Pentapetalae</taxon>
        <taxon>rosids</taxon>
        <taxon>malvids</taxon>
        <taxon>Brassicales</taxon>
        <taxon>Brassicaceae</taxon>
        <taxon>Brassiceae</taxon>
        <taxon>Brassica</taxon>
    </lineage>
</organism>
<dbReference type="Proteomes" id="UP000886595">
    <property type="component" value="Unassembled WGS sequence"/>
</dbReference>
<feature type="region of interest" description="Disordered" evidence="6">
    <location>
        <begin position="69"/>
        <end position="89"/>
    </location>
</feature>
<sequence length="89" mass="10523">MIPLNPSFSQVKKKTGRPDRIITFSEVKKPARANKNSLSAEIRKQTLIEKYNCLKESRKLSLFLDKRRKRNATKDHRYMPYRRADASEQ</sequence>
<dbReference type="AlphaFoldDB" id="A0A8X8B286"/>
<dbReference type="GO" id="GO:0005730">
    <property type="term" value="C:nucleolus"/>
    <property type="evidence" value="ECO:0007669"/>
    <property type="project" value="UniProtKB-SubCell"/>
</dbReference>
<dbReference type="OrthoDB" id="448446at2759"/>
<evidence type="ECO:0000256" key="5">
    <source>
        <dbReference type="ARBA" id="ARBA00023242"/>
    </source>
</evidence>
<dbReference type="GO" id="GO:0000462">
    <property type="term" value="P:maturation of SSU-rRNA from tricistronic rRNA transcript (SSU-rRNA, 5.8S rRNA, LSU-rRNA)"/>
    <property type="evidence" value="ECO:0007669"/>
    <property type="project" value="TreeGrafter"/>
</dbReference>
<comment type="caution">
    <text evidence="7">The sequence shown here is derived from an EMBL/GenBank/DDBJ whole genome shotgun (WGS) entry which is preliminary data.</text>
</comment>
<dbReference type="GO" id="GO:0030686">
    <property type="term" value="C:90S preribosome"/>
    <property type="evidence" value="ECO:0007669"/>
    <property type="project" value="TreeGrafter"/>
</dbReference>
<keyword evidence="3" id="KW-0690">Ribosome biogenesis</keyword>
<dbReference type="InterPro" id="IPR009292">
    <property type="entry name" value="RRP36"/>
</dbReference>
<evidence type="ECO:0000256" key="4">
    <source>
        <dbReference type="ARBA" id="ARBA00022552"/>
    </source>
</evidence>
<evidence type="ECO:0000256" key="2">
    <source>
        <dbReference type="ARBA" id="ARBA00009418"/>
    </source>
</evidence>
<keyword evidence="5" id="KW-0539">Nucleus</keyword>
<evidence type="ECO:0000256" key="6">
    <source>
        <dbReference type="SAM" id="MobiDB-lite"/>
    </source>
</evidence>
<protein>
    <submittedName>
        <fullName evidence="7">Uncharacterized protein</fullName>
    </submittedName>
</protein>
<comment type="similarity">
    <text evidence="2">Belongs to the RRP36 family.</text>
</comment>